<dbReference type="EMBL" id="FNLC01000001">
    <property type="protein sequence ID" value="SDQ35227.1"/>
    <property type="molecule type" value="Genomic_DNA"/>
</dbReference>
<proteinExistence type="predicted"/>
<dbReference type="STRING" id="1095778.SAMN04489842_0582"/>
<dbReference type="RefSeq" id="WP_090377073.1">
    <property type="nucleotide sequence ID" value="NZ_FNLC01000001.1"/>
</dbReference>
<evidence type="ECO:0000313" key="2">
    <source>
        <dbReference type="EMBL" id="SDQ35227.1"/>
    </source>
</evidence>
<evidence type="ECO:0000313" key="3">
    <source>
        <dbReference type="Proteomes" id="UP000198848"/>
    </source>
</evidence>
<reference evidence="3" key="1">
    <citation type="submission" date="2016-10" db="EMBL/GenBank/DDBJ databases">
        <authorList>
            <person name="Varghese N."/>
            <person name="Submissions S."/>
        </authorList>
    </citation>
    <scope>NUCLEOTIDE SEQUENCE [LARGE SCALE GENOMIC DNA]</scope>
    <source>
        <strain evidence="3">DSM 24767</strain>
    </source>
</reference>
<organism evidence="2 3">
    <name type="scientific">Natronobacterium texcoconense</name>
    <dbReference type="NCBI Taxonomy" id="1095778"/>
    <lineage>
        <taxon>Archaea</taxon>
        <taxon>Methanobacteriati</taxon>
        <taxon>Methanobacteriota</taxon>
        <taxon>Stenosarchaea group</taxon>
        <taxon>Halobacteria</taxon>
        <taxon>Halobacteriales</taxon>
        <taxon>Natrialbaceae</taxon>
        <taxon>Natronobacterium</taxon>
    </lineage>
</organism>
<dbReference type="OrthoDB" id="311964at2157"/>
<name>A0A1H1A6D7_NATTX</name>
<feature type="domain" description="Intracellular proteinase inhibitor BsuPI" evidence="1">
    <location>
        <begin position="8"/>
        <end position="103"/>
    </location>
</feature>
<protein>
    <submittedName>
        <fullName evidence="2">Intracellular proteinase inhibitor</fullName>
    </submittedName>
</protein>
<sequence length="116" mass="12636">MALEGTLEADVSTSGIDDAVTFEFTVTNTGSSAAELQFPDAAKAEFVVEDEGREVWRFSDGRMFAQVVSSERLAPDESATYEAEWSDPQSGEFTVVAELRARETTCEARTSITVPE</sequence>
<dbReference type="Proteomes" id="UP000198848">
    <property type="component" value="Unassembled WGS sequence"/>
</dbReference>
<dbReference type="InterPro" id="IPR038144">
    <property type="entry name" value="IPI"/>
</dbReference>
<keyword evidence="3" id="KW-1185">Reference proteome</keyword>
<gene>
    <name evidence="2" type="ORF">SAMN04489842_0582</name>
</gene>
<dbReference type="AlphaFoldDB" id="A0A1H1A6D7"/>
<dbReference type="InterPro" id="IPR020481">
    <property type="entry name" value="Intracell_prot_inh_BsuPI"/>
</dbReference>
<evidence type="ECO:0000259" key="1">
    <source>
        <dbReference type="Pfam" id="PF12690"/>
    </source>
</evidence>
<dbReference type="Pfam" id="PF12690">
    <property type="entry name" value="BsuPI"/>
    <property type="match status" value="1"/>
</dbReference>
<dbReference type="Gene3D" id="2.60.40.2360">
    <property type="entry name" value="Intracellular proteinase inhibitor BsuPI"/>
    <property type="match status" value="1"/>
</dbReference>
<accession>A0A1H1A6D7</accession>